<name>A0A2N0VEP7_9BACT</name>
<feature type="compositionally biased region" description="Polar residues" evidence="1">
    <location>
        <begin position="95"/>
        <end position="104"/>
    </location>
</feature>
<feature type="region of interest" description="Disordered" evidence="1">
    <location>
        <begin position="81"/>
        <end position="104"/>
    </location>
</feature>
<keyword evidence="2" id="KW-1133">Transmembrane helix</keyword>
<keyword evidence="2" id="KW-0472">Membrane</keyword>
<comment type="caution">
    <text evidence="3">The sequence shown here is derived from an EMBL/GenBank/DDBJ whole genome shotgun (WGS) entry which is preliminary data.</text>
</comment>
<keyword evidence="4" id="KW-1185">Reference proteome</keyword>
<organism evidence="3 4">
    <name type="scientific">Rhodohalobacter barkolensis</name>
    <dbReference type="NCBI Taxonomy" id="2053187"/>
    <lineage>
        <taxon>Bacteria</taxon>
        <taxon>Pseudomonadati</taxon>
        <taxon>Balneolota</taxon>
        <taxon>Balneolia</taxon>
        <taxon>Balneolales</taxon>
        <taxon>Balneolaceae</taxon>
        <taxon>Rhodohalobacter</taxon>
    </lineage>
</organism>
<protein>
    <submittedName>
        <fullName evidence="3">Uncharacterized protein</fullName>
    </submittedName>
</protein>
<gene>
    <name evidence="3" type="ORF">CWD77_14785</name>
</gene>
<evidence type="ECO:0000256" key="1">
    <source>
        <dbReference type="SAM" id="MobiDB-lite"/>
    </source>
</evidence>
<dbReference type="RefSeq" id="WP_101074364.1">
    <property type="nucleotide sequence ID" value="NZ_PISP01000006.1"/>
</dbReference>
<sequence>MGAFAWVLIALAVIIGGYIIDYQKNKLKWQDKSSQTTDDLEEIRSLLHQMKKRIENLEAIAANDPDSFKSESMDPLDRIEINEEENIKKDNENRVSNLAKSKGD</sequence>
<evidence type="ECO:0000313" key="4">
    <source>
        <dbReference type="Proteomes" id="UP000233398"/>
    </source>
</evidence>
<proteinExistence type="predicted"/>
<accession>A0A2N0VEP7</accession>
<evidence type="ECO:0000313" key="3">
    <source>
        <dbReference type="EMBL" id="PKD42669.1"/>
    </source>
</evidence>
<keyword evidence="2" id="KW-0812">Transmembrane</keyword>
<dbReference type="EMBL" id="PISP01000006">
    <property type="protein sequence ID" value="PKD42669.1"/>
    <property type="molecule type" value="Genomic_DNA"/>
</dbReference>
<evidence type="ECO:0000256" key="2">
    <source>
        <dbReference type="SAM" id="Phobius"/>
    </source>
</evidence>
<feature type="transmembrane region" description="Helical" evidence="2">
    <location>
        <begin position="6"/>
        <end position="22"/>
    </location>
</feature>
<dbReference type="AlphaFoldDB" id="A0A2N0VEP7"/>
<reference evidence="3 4" key="1">
    <citation type="submission" date="2017-11" db="EMBL/GenBank/DDBJ databases">
        <title>Rhodohalobacter 15182 sp. nov., isolated from a salt lake.</title>
        <authorList>
            <person name="Han S."/>
        </authorList>
    </citation>
    <scope>NUCLEOTIDE SEQUENCE [LARGE SCALE GENOMIC DNA]</scope>
    <source>
        <strain evidence="3 4">15182</strain>
    </source>
</reference>
<feature type="compositionally biased region" description="Basic and acidic residues" evidence="1">
    <location>
        <begin position="81"/>
        <end position="93"/>
    </location>
</feature>
<dbReference type="Proteomes" id="UP000233398">
    <property type="component" value="Unassembled WGS sequence"/>
</dbReference>
<dbReference type="OrthoDB" id="1524856at2"/>